<reference evidence="1 2" key="1">
    <citation type="journal article" date="2018" name="Nat. Genet.">
        <title>The Rosa genome provides new insights in the design of modern roses.</title>
        <authorList>
            <person name="Bendahmane M."/>
        </authorList>
    </citation>
    <scope>NUCLEOTIDE SEQUENCE [LARGE SCALE GENOMIC DNA]</scope>
    <source>
        <strain evidence="2">cv. Old Blush</strain>
    </source>
</reference>
<sequence length="42" mass="4833">MTIFFILTGVYDCQIGFIINKKNEGDFWNCVEESRRAVGVCD</sequence>
<keyword evidence="2" id="KW-1185">Reference proteome</keyword>
<evidence type="ECO:0000313" key="2">
    <source>
        <dbReference type="Proteomes" id="UP000238479"/>
    </source>
</evidence>
<organism evidence="1 2">
    <name type="scientific">Rosa chinensis</name>
    <name type="common">China rose</name>
    <dbReference type="NCBI Taxonomy" id="74649"/>
    <lineage>
        <taxon>Eukaryota</taxon>
        <taxon>Viridiplantae</taxon>
        <taxon>Streptophyta</taxon>
        <taxon>Embryophyta</taxon>
        <taxon>Tracheophyta</taxon>
        <taxon>Spermatophyta</taxon>
        <taxon>Magnoliopsida</taxon>
        <taxon>eudicotyledons</taxon>
        <taxon>Gunneridae</taxon>
        <taxon>Pentapetalae</taxon>
        <taxon>rosids</taxon>
        <taxon>fabids</taxon>
        <taxon>Rosales</taxon>
        <taxon>Rosaceae</taxon>
        <taxon>Rosoideae</taxon>
        <taxon>Rosoideae incertae sedis</taxon>
        <taxon>Rosa</taxon>
    </lineage>
</organism>
<name>A0A2P6QNB9_ROSCH</name>
<dbReference type="AlphaFoldDB" id="A0A2P6QNB9"/>
<protein>
    <submittedName>
        <fullName evidence="1">Uncharacterized protein</fullName>
    </submittedName>
</protein>
<dbReference type="Proteomes" id="UP000238479">
    <property type="component" value="Chromosome 5"/>
</dbReference>
<dbReference type="Gramene" id="PRQ35679">
    <property type="protein sequence ID" value="PRQ35679"/>
    <property type="gene ID" value="RchiOBHm_Chr5g0082591"/>
</dbReference>
<accession>A0A2P6QNB9</accession>
<proteinExistence type="predicted"/>
<gene>
    <name evidence="1" type="ORF">RchiOBHm_Chr5g0082591</name>
</gene>
<comment type="caution">
    <text evidence="1">The sequence shown here is derived from an EMBL/GenBank/DDBJ whole genome shotgun (WGS) entry which is preliminary data.</text>
</comment>
<evidence type="ECO:0000313" key="1">
    <source>
        <dbReference type="EMBL" id="PRQ35679.1"/>
    </source>
</evidence>
<dbReference type="EMBL" id="PDCK01000043">
    <property type="protein sequence ID" value="PRQ35679.1"/>
    <property type="molecule type" value="Genomic_DNA"/>
</dbReference>